<proteinExistence type="predicted"/>
<dbReference type="PANTHER" id="PTHR14224">
    <property type="entry name" value="SIMILAR TO PREFERENTIALLY EXPRESSED ANTIGEN IN MELANOMA-LIKE 3"/>
    <property type="match status" value="1"/>
</dbReference>
<reference evidence="3" key="2">
    <citation type="submission" date="2025-08" db="UniProtKB">
        <authorList>
            <consortium name="Ensembl"/>
        </authorList>
    </citation>
    <scope>IDENTIFICATION</scope>
    <source>
        <strain evidence="3">Brown Norway</strain>
    </source>
</reference>
<dbReference type="GeneTree" id="ENSGT01030000234531"/>
<dbReference type="InterPro" id="IPR050694">
    <property type="entry name" value="LRRC14/PRAME"/>
</dbReference>
<accession>A0ABK0LFE6</accession>
<evidence type="ECO:0000256" key="2">
    <source>
        <dbReference type="ARBA" id="ARBA00022737"/>
    </source>
</evidence>
<protein>
    <submittedName>
        <fullName evidence="3">Uncharacterized protein</fullName>
    </submittedName>
</protein>
<gene>
    <name evidence="3" type="primary">Gm12790</name>
</gene>
<keyword evidence="2" id="KW-0677">Repeat</keyword>
<dbReference type="Ensembl" id="ENSRNOT00000173048.1">
    <property type="protein sequence ID" value="ENSRNOP00000109498.1"/>
    <property type="gene ID" value="ENSRNOG00000086814.1"/>
</dbReference>
<reference evidence="3" key="3">
    <citation type="submission" date="2025-09" db="UniProtKB">
        <authorList>
            <consortium name="Ensembl"/>
        </authorList>
    </citation>
    <scope>IDENTIFICATION</scope>
    <source>
        <strain evidence="3">Brown Norway</strain>
    </source>
</reference>
<name>A0ABK0LFE6_RAT</name>
<reference evidence="3" key="1">
    <citation type="submission" date="2024-01" db="EMBL/GenBank/DDBJ databases">
        <title>GRCr8: a new rat reference genome assembly contstructed from accurate long reads and long range scaffolding.</title>
        <authorList>
            <person name="Doris P.A."/>
            <person name="Kalbfleisch T."/>
            <person name="Li K."/>
            <person name="Howe K."/>
            <person name="Wood J."/>
        </authorList>
    </citation>
    <scope>NUCLEOTIDE SEQUENCE [LARGE SCALE GENOMIC DNA]</scope>
    <source>
        <strain evidence="3">Brown Norway</strain>
    </source>
</reference>
<dbReference type="Proteomes" id="UP000002494">
    <property type="component" value="Chromosome 5"/>
</dbReference>
<keyword evidence="1" id="KW-0433">Leucine-rich repeat</keyword>
<dbReference type="PANTHER" id="PTHR14224:SF104">
    <property type="entry name" value="RIKEN CDNA C130073F10 GENE-RELATED"/>
    <property type="match status" value="1"/>
</dbReference>
<evidence type="ECO:0000313" key="4">
    <source>
        <dbReference type="Proteomes" id="UP000002494"/>
    </source>
</evidence>
<evidence type="ECO:0000256" key="1">
    <source>
        <dbReference type="ARBA" id="ARBA00022614"/>
    </source>
</evidence>
<sequence>MSDQALPTLEHLAIQGLASNERLAISVVEDLPKVFFPPLFKEAFIKRRKKLVKHMVTTWPYPYLYIGPLLYDFDVDTFKAVLEGVDRLNCQKVRSRRCKLKELNLLDVQRDFLDIWTPTRDVLRVPEAQIEEDSNTVLRQPLRVHADYGFLLGVLDQYHAHFMKWVRQRLHKMRFRFYKLVPKRKVETGKAVGSPGILW</sequence>
<organism evidence="3 4">
    <name type="scientific">Rattus norvegicus</name>
    <name type="common">Rat</name>
    <dbReference type="NCBI Taxonomy" id="10116"/>
    <lineage>
        <taxon>Eukaryota</taxon>
        <taxon>Metazoa</taxon>
        <taxon>Chordata</taxon>
        <taxon>Craniata</taxon>
        <taxon>Vertebrata</taxon>
        <taxon>Euteleostomi</taxon>
        <taxon>Mammalia</taxon>
        <taxon>Eutheria</taxon>
        <taxon>Euarchontoglires</taxon>
        <taxon>Glires</taxon>
        <taxon>Rodentia</taxon>
        <taxon>Myomorpha</taxon>
        <taxon>Muroidea</taxon>
        <taxon>Muridae</taxon>
        <taxon>Murinae</taxon>
        <taxon>Rattus</taxon>
    </lineage>
</organism>
<keyword evidence="4" id="KW-1185">Reference proteome</keyword>
<evidence type="ECO:0000313" key="3">
    <source>
        <dbReference type="Ensembl" id="ENSRNOP00000109498.1"/>
    </source>
</evidence>